<protein>
    <submittedName>
        <fullName evidence="1">Ankyrin and het domain protein</fullName>
    </submittedName>
</protein>
<gene>
    <name evidence="1" type="ORF">PMIN01_08552</name>
</gene>
<comment type="caution">
    <text evidence="1">The sequence shown here is derived from an EMBL/GenBank/DDBJ whole genome shotgun (WGS) entry which is preliminary data.</text>
</comment>
<dbReference type="EMBL" id="WJXW01000009">
    <property type="protein sequence ID" value="KAF9732870.1"/>
    <property type="molecule type" value="Genomic_DNA"/>
</dbReference>
<dbReference type="AlphaFoldDB" id="A0A9P6GD80"/>
<name>A0A9P6GD80_9PLEO</name>
<reference evidence="1" key="1">
    <citation type="journal article" date="2020" name="Mol. Plant Microbe Interact.">
        <title>Genome Sequence of the Biocontrol Agent Coniothyrium minitans strain Conio (IMI 134523).</title>
        <authorList>
            <person name="Patel D."/>
            <person name="Shittu T.A."/>
            <person name="Baroncelli R."/>
            <person name="Muthumeenakshi S."/>
            <person name="Osborne T.H."/>
            <person name="Janganan T.K."/>
            <person name="Sreenivasaprasad S."/>
        </authorList>
    </citation>
    <scope>NUCLEOTIDE SEQUENCE</scope>
    <source>
        <strain evidence="1">Conio</strain>
    </source>
</reference>
<accession>A0A9P6GD80</accession>
<proteinExistence type="predicted"/>
<dbReference type="InterPro" id="IPR052895">
    <property type="entry name" value="HetReg/Transcr_Mod"/>
</dbReference>
<sequence length="209" mass="23727">MGSMNSRASNMLIWLGNDEGRRAVVAFEEIRRCANIYNLASGDGSFRKRSEDDVDRLDVDAWDAVKDFLANEWFTRVWVQQELDLNRNSSFHWGLKSIPANTVSDVTHWLWWNHAAGGSVVSKRFDGLNVRAFQTCWLAETFRPARTHVDFVRVMDTARQLLATDPRDYIYGFLGHPGAKIPSVGECYVEGIMEGEAFCRGPTTTMTLV</sequence>
<evidence type="ECO:0000313" key="2">
    <source>
        <dbReference type="Proteomes" id="UP000756921"/>
    </source>
</evidence>
<dbReference type="PANTHER" id="PTHR24148">
    <property type="entry name" value="ANKYRIN REPEAT DOMAIN-CONTAINING PROTEIN 39 HOMOLOG-RELATED"/>
    <property type="match status" value="1"/>
</dbReference>
<dbReference type="OrthoDB" id="3553147at2759"/>
<dbReference type="Proteomes" id="UP000756921">
    <property type="component" value="Unassembled WGS sequence"/>
</dbReference>
<keyword evidence="2" id="KW-1185">Reference proteome</keyword>
<evidence type="ECO:0000313" key="1">
    <source>
        <dbReference type="EMBL" id="KAF9732870.1"/>
    </source>
</evidence>
<dbReference type="PANTHER" id="PTHR24148:SF64">
    <property type="entry name" value="HETEROKARYON INCOMPATIBILITY DOMAIN-CONTAINING PROTEIN"/>
    <property type="match status" value="1"/>
</dbReference>
<organism evidence="1 2">
    <name type="scientific">Paraphaeosphaeria minitans</name>
    <dbReference type="NCBI Taxonomy" id="565426"/>
    <lineage>
        <taxon>Eukaryota</taxon>
        <taxon>Fungi</taxon>
        <taxon>Dikarya</taxon>
        <taxon>Ascomycota</taxon>
        <taxon>Pezizomycotina</taxon>
        <taxon>Dothideomycetes</taxon>
        <taxon>Pleosporomycetidae</taxon>
        <taxon>Pleosporales</taxon>
        <taxon>Massarineae</taxon>
        <taxon>Didymosphaeriaceae</taxon>
        <taxon>Paraphaeosphaeria</taxon>
    </lineage>
</organism>